<dbReference type="STRING" id="1437425.CSEC_1912"/>
<evidence type="ECO:0000256" key="6">
    <source>
        <dbReference type="ARBA" id="ARBA00022801"/>
    </source>
</evidence>
<dbReference type="Gene3D" id="2.30.250.10">
    <property type="entry name" value="Aminopeptidase i, Domain 2"/>
    <property type="match status" value="1"/>
</dbReference>
<dbReference type="RefSeq" id="WP_041018263.1">
    <property type="nucleotide sequence ID" value="NZ_CCEJ010000009.1"/>
</dbReference>
<dbReference type="GO" id="GO:0005737">
    <property type="term" value="C:cytoplasm"/>
    <property type="evidence" value="ECO:0007669"/>
    <property type="project" value="UniProtKB-ARBA"/>
</dbReference>
<organism evidence="11 12">
    <name type="scientific">Candidatus Criblamydia sequanensis CRIB-18</name>
    <dbReference type="NCBI Taxonomy" id="1437425"/>
    <lineage>
        <taxon>Bacteria</taxon>
        <taxon>Pseudomonadati</taxon>
        <taxon>Chlamydiota</taxon>
        <taxon>Chlamydiia</taxon>
        <taxon>Parachlamydiales</taxon>
        <taxon>Candidatus Criblamydiaceae</taxon>
        <taxon>Candidatus Criblamydia</taxon>
    </lineage>
</organism>
<dbReference type="AlphaFoldDB" id="A0A090E1Y1"/>
<dbReference type="PRINTS" id="PR00932">
    <property type="entry name" value="AMINO1PTASE"/>
</dbReference>
<evidence type="ECO:0000256" key="9">
    <source>
        <dbReference type="RuleBase" id="RU004386"/>
    </source>
</evidence>
<dbReference type="Proteomes" id="UP000031552">
    <property type="component" value="Unassembled WGS sequence"/>
</dbReference>
<dbReference type="GO" id="GO:0008270">
    <property type="term" value="F:zinc ion binding"/>
    <property type="evidence" value="ECO:0007669"/>
    <property type="project" value="InterPro"/>
</dbReference>
<keyword evidence="8 9" id="KW-0482">Metalloprotease</keyword>
<evidence type="ECO:0000256" key="2">
    <source>
        <dbReference type="ARBA" id="ARBA00008290"/>
    </source>
</evidence>
<dbReference type="GO" id="GO:0006508">
    <property type="term" value="P:proteolysis"/>
    <property type="evidence" value="ECO:0007669"/>
    <property type="project" value="UniProtKB-KW"/>
</dbReference>
<dbReference type="EMBL" id="CCEJ010000009">
    <property type="protein sequence ID" value="CDR34719.1"/>
    <property type="molecule type" value="Genomic_DNA"/>
</dbReference>
<evidence type="ECO:0000313" key="12">
    <source>
        <dbReference type="Proteomes" id="UP000031552"/>
    </source>
</evidence>
<dbReference type="NCBIfam" id="NF002759">
    <property type="entry name" value="PRK02813.1"/>
    <property type="match status" value="1"/>
</dbReference>
<reference evidence="11" key="1">
    <citation type="submission" date="2013-12" db="EMBL/GenBank/DDBJ databases">
        <authorList>
            <person name="Linke B."/>
        </authorList>
    </citation>
    <scope>NUCLEOTIDE SEQUENCE [LARGE SCALE GENOMIC DNA]</scope>
    <source>
        <strain evidence="11">CRIB-18</strain>
    </source>
</reference>
<dbReference type="Gene3D" id="3.40.630.10">
    <property type="entry name" value="Zn peptidases"/>
    <property type="match status" value="1"/>
</dbReference>
<dbReference type="EC" id="3.4.11.-" evidence="10"/>
<keyword evidence="5 9" id="KW-0479">Metal-binding</keyword>
<accession>A0A090E1Y1</accession>
<keyword evidence="4 9" id="KW-0645">Protease</keyword>
<keyword evidence="3 9" id="KW-0031">Aminopeptidase</keyword>
<dbReference type="SUPFAM" id="SSF101821">
    <property type="entry name" value="Aminopeptidase/glucanase lid domain"/>
    <property type="match status" value="1"/>
</dbReference>
<dbReference type="Pfam" id="PF02127">
    <property type="entry name" value="Peptidase_M18"/>
    <property type="match status" value="1"/>
</dbReference>
<evidence type="ECO:0000256" key="7">
    <source>
        <dbReference type="ARBA" id="ARBA00022833"/>
    </source>
</evidence>
<comment type="similarity">
    <text evidence="2 9">Belongs to the peptidase M18 family.</text>
</comment>
<name>A0A090E1Y1_9BACT</name>
<dbReference type="InterPro" id="IPR023358">
    <property type="entry name" value="Peptidase_M18_dom2"/>
</dbReference>
<comment type="caution">
    <text evidence="11">The sequence shown here is derived from an EMBL/GenBank/DDBJ whole genome shotgun (WGS) entry which is preliminary data.</text>
</comment>
<proteinExistence type="inferred from homology"/>
<protein>
    <recommendedName>
        <fullName evidence="10">M18 family aminopeptidase</fullName>
        <ecNumber evidence="10">3.4.11.-</ecNumber>
    </recommendedName>
</protein>
<dbReference type="PANTHER" id="PTHR28570">
    <property type="entry name" value="ASPARTYL AMINOPEPTIDASE"/>
    <property type="match status" value="1"/>
</dbReference>
<comment type="cofactor">
    <cofactor evidence="1 10">
        <name>Zn(2+)</name>
        <dbReference type="ChEBI" id="CHEBI:29105"/>
    </cofactor>
</comment>
<keyword evidence="7 9" id="KW-0862">Zinc</keyword>
<evidence type="ECO:0000256" key="5">
    <source>
        <dbReference type="ARBA" id="ARBA00022723"/>
    </source>
</evidence>
<evidence type="ECO:0000256" key="4">
    <source>
        <dbReference type="ARBA" id="ARBA00022670"/>
    </source>
</evidence>
<dbReference type="GO" id="GO:0008237">
    <property type="term" value="F:metallopeptidase activity"/>
    <property type="evidence" value="ECO:0007669"/>
    <property type="project" value="UniProtKB-KW"/>
</dbReference>
<gene>
    <name evidence="11" type="ORF">CSEC_1912</name>
</gene>
<evidence type="ECO:0000256" key="3">
    <source>
        <dbReference type="ARBA" id="ARBA00022438"/>
    </source>
</evidence>
<evidence type="ECO:0000256" key="8">
    <source>
        <dbReference type="ARBA" id="ARBA00023049"/>
    </source>
</evidence>
<dbReference type="PANTHER" id="PTHR28570:SF3">
    <property type="entry name" value="ASPARTYL AMINOPEPTIDASE"/>
    <property type="match status" value="1"/>
</dbReference>
<dbReference type="GO" id="GO:0004177">
    <property type="term" value="F:aminopeptidase activity"/>
    <property type="evidence" value="ECO:0007669"/>
    <property type="project" value="UniProtKB-KW"/>
</dbReference>
<evidence type="ECO:0000313" key="11">
    <source>
        <dbReference type="EMBL" id="CDR34719.1"/>
    </source>
</evidence>
<sequence>MKSNPSANENDLLDFISKCPTPWHTVSLSSNLLKKEGFKELKEEESWQGIRKEKKFFIARDGSSLAGFILPKGEIKSLKIALAHTDSPGLKLKPHPEIQSGGLYLLSSEVYGSPLLTSWLNRDLCLAGRVFVEAKGGRIESHLLHLEEYPLVIPQLAIHLDRESKEKGLTLNPQNHLLAVASLLHESHESSFMKMIESKVKAPILSFDLFLVPLERPRLAGINKEFISAPRFDNLGSVQAILESFRKESQDGNGVLKAFFFWNHEEVGSLSSEGAESTFFQDTLERIAESLGLTKSNLLQIYRNSYALSVDQAHATHPAFPERCELQHPVRLGEGIVLKNNSQKKYATNAFTSAIAKTLLKNEHLPFQDFVMRNDMPCGGTVGSIFAAKSGIATLDIGCPMLSMHSIRELGCMKDQLTLISFMKAFFSKQLPIVSSK</sequence>
<evidence type="ECO:0000256" key="10">
    <source>
        <dbReference type="RuleBase" id="RU004387"/>
    </source>
</evidence>
<dbReference type="OrthoDB" id="9764268at2"/>
<dbReference type="InterPro" id="IPR001948">
    <property type="entry name" value="Peptidase_M18"/>
</dbReference>
<keyword evidence="6 9" id="KW-0378">Hydrolase</keyword>
<evidence type="ECO:0000256" key="1">
    <source>
        <dbReference type="ARBA" id="ARBA00001947"/>
    </source>
</evidence>
<dbReference type="SUPFAM" id="SSF53187">
    <property type="entry name" value="Zn-dependent exopeptidases"/>
    <property type="match status" value="1"/>
</dbReference>
<dbReference type="eggNOG" id="COG1362">
    <property type="taxonomic scope" value="Bacteria"/>
</dbReference>
<keyword evidence="12" id="KW-1185">Reference proteome</keyword>
<reference evidence="11" key="2">
    <citation type="submission" date="2014-09" db="EMBL/GenBank/DDBJ databases">
        <title>Criblamydia sequanensis harbors a mega-plasmid encoding arsenite resistance.</title>
        <authorList>
            <person name="Bertelli C."/>
            <person name="Goesmann A."/>
            <person name="Greub G."/>
        </authorList>
    </citation>
    <scope>NUCLEOTIDE SEQUENCE [LARGE SCALE GENOMIC DNA]</scope>
    <source>
        <strain evidence="11">CRIB-18</strain>
    </source>
</reference>